<name>A0A1M5E1K8_9FLAO</name>
<dbReference type="RefSeq" id="WP_073364972.1">
    <property type="nucleotide sequence ID" value="NZ_FQVQ01000017.1"/>
</dbReference>
<evidence type="ECO:0000313" key="1">
    <source>
        <dbReference type="EMBL" id="SHF73095.1"/>
    </source>
</evidence>
<sequence>MTKTIKIFTSLLLVLLVFGYLNFFSSIVFPWQQAEAIKTTLDWGGLANLPKKAENIKVEKSGSMFNRTFIIEFNATKKEIEKWILYSKRLKDNKPKVKGVNETYEIYPGENESLGGKVNVEKGKVTIRMSWS</sequence>
<dbReference type="Proteomes" id="UP000184147">
    <property type="component" value="Unassembled WGS sequence"/>
</dbReference>
<dbReference type="AlphaFoldDB" id="A0A1M5E1K8"/>
<gene>
    <name evidence="1" type="ORF">SAMN05444377_11729</name>
</gene>
<dbReference type="OrthoDB" id="1358231at2"/>
<evidence type="ECO:0000313" key="2">
    <source>
        <dbReference type="Proteomes" id="UP000184147"/>
    </source>
</evidence>
<protein>
    <submittedName>
        <fullName evidence="1">Uncharacterized protein</fullName>
    </submittedName>
</protein>
<reference evidence="1 2" key="1">
    <citation type="submission" date="2016-11" db="EMBL/GenBank/DDBJ databases">
        <authorList>
            <person name="Jaros S."/>
            <person name="Januszkiewicz K."/>
            <person name="Wedrychowicz H."/>
        </authorList>
    </citation>
    <scope>NUCLEOTIDE SEQUENCE [LARGE SCALE GENOMIC DNA]</scope>
    <source>
        <strain evidence="1 2">DSM 25660</strain>
    </source>
</reference>
<accession>A0A1M5E1K8</accession>
<proteinExistence type="predicted"/>
<dbReference type="EMBL" id="FQVQ01000017">
    <property type="protein sequence ID" value="SHF73095.1"/>
    <property type="molecule type" value="Genomic_DNA"/>
</dbReference>
<dbReference type="STRING" id="1124188.SAMN05444377_11729"/>
<organism evidence="1 2">
    <name type="scientific">Flavobacterium fontis</name>
    <dbReference type="NCBI Taxonomy" id="1124188"/>
    <lineage>
        <taxon>Bacteria</taxon>
        <taxon>Pseudomonadati</taxon>
        <taxon>Bacteroidota</taxon>
        <taxon>Flavobacteriia</taxon>
        <taxon>Flavobacteriales</taxon>
        <taxon>Flavobacteriaceae</taxon>
        <taxon>Flavobacterium</taxon>
    </lineage>
</organism>
<keyword evidence="2" id="KW-1185">Reference proteome</keyword>